<dbReference type="Proteomes" id="UP000185281">
    <property type="component" value="Segment"/>
</dbReference>
<protein>
    <submittedName>
        <fullName evidence="2">Uncharacterized protein</fullName>
    </submittedName>
</protein>
<dbReference type="EMBL" id="KJ094032">
    <property type="protein sequence ID" value="AHL19586.1"/>
    <property type="molecule type" value="Genomic_DNA"/>
</dbReference>
<accession>X2KMA7</accession>
<organism evidence="2 3">
    <name type="scientific">Enterococcus phage VD13</name>
    <dbReference type="NCBI Taxonomy" id="1458851"/>
    <lineage>
        <taxon>Viruses</taxon>
        <taxon>Duplodnaviria</taxon>
        <taxon>Heunggongvirae</taxon>
        <taxon>Uroviricota</taxon>
        <taxon>Caudoviricetes</taxon>
        <taxon>Saphexavirus</taxon>
        <taxon>Saphexavirus VD13</taxon>
    </lineage>
</organism>
<evidence type="ECO:0000313" key="2">
    <source>
        <dbReference type="EMBL" id="AHN83175.1"/>
    </source>
</evidence>
<dbReference type="RefSeq" id="YP_009036446.1">
    <property type="nucleotide sequence ID" value="NC_024212.1"/>
</dbReference>
<reference evidence="1 4" key="1">
    <citation type="journal article" date="2014" name="Appl. Environ. Microbiol.">
        <title>Comparative genomic and morphological analysis of Listeria phages isolated from farm environments.</title>
        <authorList>
            <person name="Denes T."/>
            <person name="Vongkamjan K."/>
            <person name="Ackermann H.W."/>
            <person name="Moreno Switt A.I."/>
            <person name="Wiedmann M."/>
            <person name="den Bakker H.C."/>
        </authorList>
    </citation>
    <scope>NUCLEOTIDE SEQUENCE [LARGE SCALE GENOMIC DNA]</scope>
</reference>
<keyword evidence="4" id="KW-1185">Reference proteome</keyword>
<gene>
    <name evidence="1" type="ORF">VD13_001</name>
    <name evidence="2" type="ORF">X878_0087</name>
</gene>
<dbReference type="EMBL" id="KJ127303">
    <property type="protein sequence ID" value="AHN83175.1"/>
    <property type="molecule type" value="Genomic_DNA"/>
</dbReference>
<dbReference type="OrthoDB" id="26470at10239"/>
<dbReference type="KEGG" id="vg:19526683"/>
<evidence type="ECO:0000313" key="3">
    <source>
        <dbReference type="Proteomes" id="UP000023563"/>
    </source>
</evidence>
<proteinExistence type="predicted"/>
<evidence type="ECO:0000313" key="4">
    <source>
        <dbReference type="Proteomes" id="UP000185281"/>
    </source>
</evidence>
<dbReference type="Proteomes" id="UP000023563">
    <property type="component" value="Segment"/>
</dbReference>
<reference evidence="2 3" key="2">
    <citation type="submission" date="2014-01" db="EMBL/GenBank/DDBJ databases">
        <title>Genome sequence of novel bacteriophage, VD13.</title>
        <authorList>
            <person name="DeShong Sadzewicz L."/>
            <person name="Tallon L."/>
            <person name="Fraser C."/>
            <person name="Nagaraj S."/>
            <person name="McCracken C.L."/>
            <person name="Daugherty S."/>
            <person name="Young C."/>
            <person name="Reece M.J."/>
            <person name="Hyman P."/>
        </authorList>
    </citation>
    <scope>NUCLEOTIDE SEQUENCE [LARGE SCALE GENOMIC DNA]</scope>
    <source>
        <strain evidence="2">VD13</strain>
    </source>
</reference>
<sequence length="59" mass="6622">MVPNPSYNLINACVNTPLERGEASRAADKRRPLYLWNLFLKGSKEEPSGKVALKLSDVY</sequence>
<evidence type="ECO:0000313" key="1">
    <source>
        <dbReference type="EMBL" id="AHL19586.1"/>
    </source>
</evidence>
<dbReference type="GeneID" id="19526683"/>
<name>X2KMA7_9CAUD</name>